<accession>A0A5B7D7P8</accession>
<keyword evidence="2" id="KW-1185">Reference proteome</keyword>
<organism evidence="1 2">
    <name type="scientific">Portunus trituberculatus</name>
    <name type="common">Swimming crab</name>
    <name type="synonym">Neptunus trituberculatus</name>
    <dbReference type="NCBI Taxonomy" id="210409"/>
    <lineage>
        <taxon>Eukaryota</taxon>
        <taxon>Metazoa</taxon>
        <taxon>Ecdysozoa</taxon>
        <taxon>Arthropoda</taxon>
        <taxon>Crustacea</taxon>
        <taxon>Multicrustacea</taxon>
        <taxon>Malacostraca</taxon>
        <taxon>Eumalacostraca</taxon>
        <taxon>Eucarida</taxon>
        <taxon>Decapoda</taxon>
        <taxon>Pleocyemata</taxon>
        <taxon>Brachyura</taxon>
        <taxon>Eubrachyura</taxon>
        <taxon>Portunoidea</taxon>
        <taxon>Portunidae</taxon>
        <taxon>Portuninae</taxon>
        <taxon>Portunus</taxon>
    </lineage>
</organism>
<reference evidence="1 2" key="1">
    <citation type="submission" date="2019-05" db="EMBL/GenBank/DDBJ databases">
        <title>Another draft genome of Portunus trituberculatus and its Hox gene families provides insights of decapod evolution.</title>
        <authorList>
            <person name="Jeong J.-H."/>
            <person name="Song I."/>
            <person name="Kim S."/>
            <person name="Choi T."/>
            <person name="Kim D."/>
            <person name="Ryu S."/>
            <person name="Kim W."/>
        </authorList>
    </citation>
    <scope>NUCLEOTIDE SEQUENCE [LARGE SCALE GENOMIC DNA]</scope>
    <source>
        <tissue evidence="1">Muscle</tissue>
    </source>
</reference>
<dbReference type="Proteomes" id="UP000324222">
    <property type="component" value="Unassembled WGS sequence"/>
</dbReference>
<name>A0A5B7D7P8_PORTR</name>
<evidence type="ECO:0000313" key="2">
    <source>
        <dbReference type="Proteomes" id="UP000324222"/>
    </source>
</evidence>
<evidence type="ECO:0000313" key="1">
    <source>
        <dbReference type="EMBL" id="MPC17243.1"/>
    </source>
</evidence>
<proteinExistence type="predicted"/>
<sequence length="126" mass="14025">MHLHSGSASSTAFCVPPTPPGDSIGQAVNDQLIWNQHSITTVRSIAYWMYLLHRVKSLLTPADELKERYLTFILPKLMIQLQNVQKEGVPDHPASAQAVYQPDTENLRKNLGGACCVNYAYDIAFP</sequence>
<protein>
    <submittedName>
        <fullName evidence="1">Uncharacterized protein</fullName>
    </submittedName>
</protein>
<gene>
    <name evidence="1" type="ORF">E2C01_010092</name>
</gene>
<dbReference type="EMBL" id="VSRR010000571">
    <property type="protein sequence ID" value="MPC17243.1"/>
    <property type="molecule type" value="Genomic_DNA"/>
</dbReference>
<dbReference type="AlphaFoldDB" id="A0A5B7D7P8"/>
<comment type="caution">
    <text evidence="1">The sequence shown here is derived from an EMBL/GenBank/DDBJ whole genome shotgun (WGS) entry which is preliminary data.</text>
</comment>